<sequence>MQIDKIQEKKDKSPNEVEFIVTFIDKEGKPFKVRSKDKETSIFRYSVKKISGSFKVTNLPPYQA</sequence>
<dbReference type="STRING" id="1469647.BC351_38710"/>
<dbReference type="OrthoDB" id="2629153at2"/>
<dbReference type="RefSeq" id="WP_079419506.1">
    <property type="nucleotide sequence ID" value="NZ_MBTG01000048.1"/>
</dbReference>
<keyword evidence="2" id="KW-1185">Reference proteome</keyword>
<reference evidence="2" key="1">
    <citation type="submission" date="2016-07" db="EMBL/GenBank/DDBJ databases">
        <authorList>
            <person name="Florea S."/>
            <person name="Webb J.S."/>
            <person name="Jaromczyk J."/>
            <person name="Schardl C.L."/>
        </authorList>
    </citation>
    <scope>NUCLEOTIDE SEQUENCE [LARGE SCALE GENOMIC DNA]</scope>
    <source>
        <strain evidence="2">CY1</strain>
    </source>
</reference>
<accession>A0A1V4H9S4</accession>
<name>A0A1V4H9S4_9BACL</name>
<gene>
    <name evidence="1" type="ORF">BC351_38710</name>
</gene>
<proteinExistence type="predicted"/>
<protein>
    <submittedName>
        <fullName evidence="1">Uncharacterized protein</fullName>
    </submittedName>
</protein>
<dbReference type="AlphaFoldDB" id="A0A1V4H9S4"/>
<evidence type="ECO:0000313" key="2">
    <source>
        <dbReference type="Proteomes" id="UP000190626"/>
    </source>
</evidence>
<dbReference type="Proteomes" id="UP000190626">
    <property type="component" value="Unassembled WGS sequence"/>
</dbReference>
<organism evidence="1 2">
    <name type="scientific">Paenibacillus ferrarius</name>
    <dbReference type="NCBI Taxonomy" id="1469647"/>
    <lineage>
        <taxon>Bacteria</taxon>
        <taxon>Bacillati</taxon>
        <taxon>Bacillota</taxon>
        <taxon>Bacilli</taxon>
        <taxon>Bacillales</taxon>
        <taxon>Paenibacillaceae</taxon>
        <taxon>Paenibacillus</taxon>
    </lineage>
</organism>
<evidence type="ECO:0000313" key="1">
    <source>
        <dbReference type="EMBL" id="OPH48112.1"/>
    </source>
</evidence>
<comment type="caution">
    <text evidence="1">The sequence shown here is derived from an EMBL/GenBank/DDBJ whole genome shotgun (WGS) entry which is preliminary data.</text>
</comment>
<dbReference type="EMBL" id="MBTG01000048">
    <property type="protein sequence ID" value="OPH48112.1"/>
    <property type="molecule type" value="Genomic_DNA"/>
</dbReference>